<dbReference type="Proteomes" id="UP001337655">
    <property type="component" value="Unassembled WGS sequence"/>
</dbReference>
<proteinExistence type="predicted"/>
<organism evidence="2 3">
    <name type="scientific">Saxophila tyrrhenica</name>
    <dbReference type="NCBI Taxonomy" id="1690608"/>
    <lineage>
        <taxon>Eukaryota</taxon>
        <taxon>Fungi</taxon>
        <taxon>Dikarya</taxon>
        <taxon>Ascomycota</taxon>
        <taxon>Pezizomycotina</taxon>
        <taxon>Dothideomycetes</taxon>
        <taxon>Dothideomycetidae</taxon>
        <taxon>Mycosphaerellales</taxon>
        <taxon>Extremaceae</taxon>
        <taxon>Saxophila</taxon>
    </lineage>
</organism>
<gene>
    <name evidence="2" type="ORF">LTR77_001217</name>
</gene>
<accession>A0AAV9PLG6</accession>
<sequence length="332" mass="36147">MRLFPPSHEGRHTAFPVFPAPYAPTSTSQAAGLTGGISTVVPCALAINQLFGLWKPQASTWRRFNAVCTYGFLGVAGCAIFHDFMIRQIAGRLLEDQEIAPRPCRALDRLGHFDEDDALLTGAAIGVVTASLLPRPWAVVGWRRWIGAVSYGSGAGWLAFNKRRVFQVGRQGFTDDTNRNFVQYMKNREEYQALIKATDIGLKTLDATKPRSPSPATTAHSSGLGGHPATPQTTIPAGGGNVVLSTTPPTPTSGWTKIGIDARSWTNETDEPHLTAKPNPQAEPEPYGNTNYLWDIRSADSTAKLKRHIEAKVDTEAIRSVLRDAEERSKNA</sequence>
<evidence type="ECO:0000313" key="2">
    <source>
        <dbReference type="EMBL" id="KAK5174137.1"/>
    </source>
</evidence>
<name>A0AAV9PLG6_9PEZI</name>
<reference evidence="2 3" key="1">
    <citation type="submission" date="2023-08" db="EMBL/GenBank/DDBJ databases">
        <title>Black Yeasts Isolated from many extreme environments.</title>
        <authorList>
            <person name="Coleine C."/>
            <person name="Stajich J.E."/>
            <person name="Selbmann L."/>
        </authorList>
    </citation>
    <scope>NUCLEOTIDE SEQUENCE [LARGE SCALE GENOMIC DNA]</scope>
    <source>
        <strain evidence="2 3">CCFEE 5935</strain>
    </source>
</reference>
<dbReference type="RefSeq" id="XP_064662806.1">
    <property type="nucleotide sequence ID" value="XM_064798479.1"/>
</dbReference>
<evidence type="ECO:0000256" key="1">
    <source>
        <dbReference type="SAM" id="MobiDB-lite"/>
    </source>
</evidence>
<protein>
    <submittedName>
        <fullName evidence="2">Uncharacterized protein</fullName>
    </submittedName>
</protein>
<feature type="region of interest" description="Disordered" evidence="1">
    <location>
        <begin position="205"/>
        <end position="257"/>
    </location>
</feature>
<evidence type="ECO:0000313" key="3">
    <source>
        <dbReference type="Proteomes" id="UP001337655"/>
    </source>
</evidence>
<dbReference type="GeneID" id="89922565"/>
<dbReference type="EMBL" id="JAVRRT010000002">
    <property type="protein sequence ID" value="KAK5174137.1"/>
    <property type="molecule type" value="Genomic_DNA"/>
</dbReference>
<comment type="caution">
    <text evidence="2">The sequence shown here is derived from an EMBL/GenBank/DDBJ whole genome shotgun (WGS) entry which is preliminary data.</text>
</comment>
<dbReference type="AlphaFoldDB" id="A0AAV9PLG6"/>
<keyword evidence="3" id="KW-1185">Reference proteome</keyword>
<feature type="region of interest" description="Disordered" evidence="1">
    <location>
        <begin position="269"/>
        <end position="290"/>
    </location>
</feature>